<reference evidence="2" key="3">
    <citation type="submission" date="2025-08" db="UniProtKB">
        <authorList>
            <consortium name="Ensembl"/>
        </authorList>
    </citation>
    <scope>IDENTIFICATION</scope>
</reference>
<dbReference type="Gene3D" id="2.60.120.920">
    <property type="match status" value="1"/>
</dbReference>
<dbReference type="InterPro" id="IPR003877">
    <property type="entry name" value="SPRY_dom"/>
</dbReference>
<dbReference type="Pfam" id="PF00622">
    <property type="entry name" value="SPRY"/>
    <property type="match status" value="1"/>
</dbReference>
<dbReference type="InterPro" id="IPR003879">
    <property type="entry name" value="Butyrophylin_SPRY"/>
</dbReference>
<dbReference type="PROSITE" id="PS50188">
    <property type="entry name" value="B302_SPRY"/>
    <property type="match status" value="1"/>
</dbReference>
<evidence type="ECO:0000313" key="3">
    <source>
        <dbReference type="Proteomes" id="UP000007267"/>
    </source>
</evidence>
<dbReference type="SMART" id="SM00589">
    <property type="entry name" value="PRY"/>
    <property type="match status" value="1"/>
</dbReference>
<dbReference type="GeneTree" id="ENSGT01030000234669"/>
<dbReference type="PRINTS" id="PR01407">
    <property type="entry name" value="BUTYPHLNCDUF"/>
</dbReference>
<dbReference type="Ensembl" id="ENSPSIT00000018161.1">
    <property type="protein sequence ID" value="ENSPSIP00000018076.1"/>
    <property type="gene ID" value="ENSPSIG00000016082.1"/>
</dbReference>
<keyword evidence="3" id="KW-1185">Reference proteome</keyword>
<dbReference type="RefSeq" id="XP_006136027.1">
    <property type="nucleotide sequence ID" value="XM_006135965.3"/>
</dbReference>
<reference evidence="2" key="4">
    <citation type="submission" date="2025-09" db="UniProtKB">
        <authorList>
            <consortium name="Ensembl"/>
        </authorList>
    </citation>
    <scope>IDENTIFICATION</scope>
</reference>
<dbReference type="InterPro" id="IPR001870">
    <property type="entry name" value="B30.2/SPRY"/>
</dbReference>
<dbReference type="Pfam" id="PF13765">
    <property type="entry name" value="PRY"/>
    <property type="match status" value="1"/>
</dbReference>
<protein>
    <submittedName>
        <fullName evidence="2">Thaicobrin-like</fullName>
    </submittedName>
</protein>
<dbReference type="InterPro" id="IPR043136">
    <property type="entry name" value="B30.2/SPRY_sf"/>
</dbReference>
<dbReference type="PANTHER" id="PTHR24103">
    <property type="entry name" value="E3 UBIQUITIN-PROTEIN LIGASE TRIM"/>
    <property type="match status" value="1"/>
</dbReference>
<dbReference type="GeneID" id="102462963"/>
<dbReference type="OrthoDB" id="6105938at2759"/>
<dbReference type="SMART" id="SM00449">
    <property type="entry name" value="SPRY"/>
    <property type="match status" value="1"/>
</dbReference>
<dbReference type="SUPFAM" id="SSF49899">
    <property type="entry name" value="Concanavalin A-like lectins/glucanases"/>
    <property type="match status" value="1"/>
</dbReference>
<dbReference type="InterPro" id="IPR013320">
    <property type="entry name" value="ConA-like_dom_sf"/>
</dbReference>
<evidence type="ECO:0000259" key="1">
    <source>
        <dbReference type="PROSITE" id="PS50188"/>
    </source>
</evidence>
<organism evidence="2 3">
    <name type="scientific">Pelodiscus sinensis</name>
    <name type="common">Chinese softshell turtle</name>
    <name type="synonym">Trionyx sinensis</name>
    <dbReference type="NCBI Taxonomy" id="13735"/>
    <lineage>
        <taxon>Eukaryota</taxon>
        <taxon>Metazoa</taxon>
        <taxon>Chordata</taxon>
        <taxon>Craniata</taxon>
        <taxon>Vertebrata</taxon>
        <taxon>Euteleostomi</taxon>
        <taxon>Archelosauria</taxon>
        <taxon>Testudinata</taxon>
        <taxon>Testudines</taxon>
        <taxon>Cryptodira</taxon>
        <taxon>Trionychia</taxon>
        <taxon>Trionychidae</taxon>
        <taxon>Pelodiscus</taxon>
    </lineage>
</organism>
<dbReference type="EMBL" id="AGCU01171488">
    <property type="status" value="NOT_ANNOTATED_CDS"/>
    <property type="molecule type" value="Genomic_DNA"/>
</dbReference>
<dbReference type="eggNOG" id="KOG2177">
    <property type="taxonomic scope" value="Eukaryota"/>
</dbReference>
<name>K7GCR5_PELSI</name>
<reference evidence="3" key="1">
    <citation type="submission" date="2011-10" db="EMBL/GenBank/DDBJ databases">
        <authorList>
            <consortium name="Soft-shell Turtle Genome Consortium"/>
        </authorList>
    </citation>
    <scope>NUCLEOTIDE SEQUENCE [LARGE SCALE GENOMIC DNA]</scope>
    <source>
        <strain evidence="3">Daiwa-1</strain>
    </source>
</reference>
<dbReference type="InterPro" id="IPR050143">
    <property type="entry name" value="TRIM/RBCC"/>
</dbReference>
<proteinExistence type="predicted"/>
<dbReference type="EMBL" id="AGCU01171490">
    <property type="status" value="NOT_ANNOTATED_CDS"/>
    <property type="molecule type" value="Genomic_DNA"/>
</dbReference>
<dbReference type="Proteomes" id="UP000007267">
    <property type="component" value="Unassembled WGS sequence"/>
</dbReference>
<reference evidence="3" key="2">
    <citation type="journal article" date="2013" name="Nat. Genet.">
        <title>The draft genomes of soft-shell turtle and green sea turtle yield insights into the development and evolution of the turtle-specific body plan.</title>
        <authorList>
            <person name="Wang Z."/>
            <person name="Pascual-Anaya J."/>
            <person name="Zadissa A."/>
            <person name="Li W."/>
            <person name="Niimura Y."/>
            <person name="Huang Z."/>
            <person name="Li C."/>
            <person name="White S."/>
            <person name="Xiong Z."/>
            <person name="Fang D."/>
            <person name="Wang B."/>
            <person name="Ming Y."/>
            <person name="Chen Y."/>
            <person name="Zheng Y."/>
            <person name="Kuraku S."/>
            <person name="Pignatelli M."/>
            <person name="Herrero J."/>
            <person name="Beal K."/>
            <person name="Nozawa M."/>
            <person name="Li Q."/>
            <person name="Wang J."/>
            <person name="Zhang H."/>
            <person name="Yu L."/>
            <person name="Shigenobu S."/>
            <person name="Wang J."/>
            <person name="Liu J."/>
            <person name="Flicek P."/>
            <person name="Searle S."/>
            <person name="Wang J."/>
            <person name="Kuratani S."/>
            <person name="Yin Y."/>
            <person name="Aken B."/>
            <person name="Zhang G."/>
            <person name="Irie N."/>
        </authorList>
    </citation>
    <scope>NUCLEOTIDE SEQUENCE [LARGE SCALE GENOMIC DNA]</scope>
    <source>
        <strain evidence="3">Daiwa-1</strain>
    </source>
</reference>
<dbReference type="OMA" id="CILADQE"/>
<evidence type="ECO:0000313" key="2">
    <source>
        <dbReference type="Ensembl" id="ENSPSIP00000018076.1"/>
    </source>
</evidence>
<dbReference type="HOGENOM" id="CLU_013137_7_4_1"/>
<dbReference type="KEGG" id="pss:102462963"/>
<feature type="domain" description="B30.2/SPRY" evidence="1">
    <location>
        <begin position="8"/>
        <end position="192"/>
    </location>
</feature>
<accession>K7GCR5</accession>
<dbReference type="AlphaFoldDB" id="K7GCR5"/>
<dbReference type="InterPro" id="IPR006574">
    <property type="entry name" value="PRY"/>
</dbReference>
<dbReference type="EMBL" id="AGCU01171487">
    <property type="status" value="NOT_ANNOTATED_CDS"/>
    <property type="molecule type" value="Genomic_DNA"/>
</dbReference>
<sequence>MASSRAPRLLREELLERSELLKKCKADVTLDPDTANAWLFLSADGKSVKAGDHPQDVPPNPKRFELAPCVLGAEGFTSGRHYWEVEVGEQREWAVGVALESVKRNELLDLKPEEGIWSRGCWWLRRDADGASDVSSQGCVKSGKIGVCLDYEEGWVGFYEDDHTTMMQASFNNENAFPFLYLGHGVSLTLSP</sequence>
<dbReference type="EMBL" id="AGCU01171489">
    <property type="status" value="NOT_ANNOTATED_CDS"/>
    <property type="molecule type" value="Genomic_DNA"/>
</dbReference>